<dbReference type="InterPro" id="IPR013087">
    <property type="entry name" value="Znf_C2H2_type"/>
</dbReference>
<sequence length="107" mass="12844">RVQEFPCSISRCGKIFDSLLSYESHYNTQHRNCCSVCKRVFPSNYLLELHLLEWHDSMFEIQAAKQNMYKCLVESCPTLLQTSKTRKKHMIEKHHFPSNYRFDRVKK</sequence>
<dbReference type="OrthoDB" id="18440at2759"/>
<dbReference type="Proteomes" id="UP000030746">
    <property type="component" value="Unassembled WGS sequence"/>
</dbReference>
<organism evidence="2 3">
    <name type="scientific">Lottia gigantea</name>
    <name type="common">Giant owl limpet</name>
    <dbReference type="NCBI Taxonomy" id="225164"/>
    <lineage>
        <taxon>Eukaryota</taxon>
        <taxon>Metazoa</taxon>
        <taxon>Spiralia</taxon>
        <taxon>Lophotrochozoa</taxon>
        <taxon>Mollusca</taxon>
        <taxon>Gastropoda</taxon>
        <taxon>Patellogastropoda</taxon>
        <taxon>Lottioidea</taxon>
        <taxon>Lottiidae</taxon>
        <taxon>Lottia</taxon>
    </lineage>
</organism>
<accession>V4BLG7</accession>
<dbReference type="InterPro" id="IPR055987">
    <property type="entry name" value="DUF7565"/>
</dbReference>
<evidence type="ECO:0000313" key="3">
    <source>
        <dbReference type="Proteomes" id="UP000030746"/>
    </source>
</evidence>
<dbReference type="KEGG" id="lgi:LOTGIDRAFT_67661"/>
<gene>
    <name evidence="2" type="ORF">LOTGIDRAFT_67661</name>
</gene>
<dbReference type="EMBL" id="KB202591">
    <property type="protein sequence ID" value="ESO89499.1"/>
    <property type="molecule type" value="Genomic_DNA"/>
</dbReference>
<evidence type="ECO:0000259" key="1">
    <source>
        <dbReference type="PROSITE" id="PS00028"/>
    </source>
</evidence>
<dbReference type="PANTHER" id="PTHR21354:SF0">
    <property type="entry name" value="ZINC FINGER PROTEIN 511"/>
    <property type="match status" value="1"/>
</dbReference>
<dbReference type="InterPro" id="IPR039258">
    <property type="entry name" value="ZNF511"/>
</dbReference>
<dbReference type="PANTHER" id="PTHR21354">
    <property type="entry name" value="ZINC FINGER PROTEIN 511"/>
    <property type="match status" value="1"/>
</dbReference>
<dbReference type="SMART" id="SM00355">
    <property type="entry name" value="ZnF_C2H2"/>
    <property type="match status" value="3"/>
</dbReference>
<dbReference type="HOGENOM" id="CLU_092647_4_0_1"/>
<dbReference type="AlphaFoldDB" id="V4BLG7"/>
<feature type="domain" description="C2H2-type" evidence="1">
    <location>
        <begin position="7"/>
        <end position="30"/>
    </location>
</feature>
<reference evidence="2 3" key="1">
    <citation type="journal article" date="2013" name="Nature">
        <title>Insights into bilaterian evolution from three spiralian genomes.</title>
        <authorList>
            <person name="Simakov O."/>
            <person name="Marletaz F."/>
            <person name="Cho S.J."/>
            <person name="Edsinger-Gonzales E."/>
            <person name="Havlak P."/>
            <person name="Hellsten U."/>
            <person name="Kuo D.H."/>
            <person name="Larsson T."/>
            <person name="Lv J."/>
            <person name="Arendt D."/>
            <person name="Savage R."/>
            <person name="Osoegawa K."/>
            <person name="de Jong P."/>
            <person name="Grimwood J."/>
            <person name="Chapman J.A."/>
            <person name="Shapiro H."/>
            <person name="Aerts A."/>
            <person name="Otillar R.P."/>
            <person name="Terry A.Y."/>
            <person name="Boore J.L."/>
            <person name="Grigoriev I.V."/>
            <person name="Lindberg D.R."/>
            <person name="Seaver E.C."/>
            <person name="Weisblat D.A."/>
            <person name="Putnam N.H."/>
            <person name="Rokhsar D.S."/>
        </authorList>
    </citation>
    <scope>NUCLEOTIDE SEQUENCE [LARGE SCALE GENOMIC DNA]</scope>
</reference>
<dbReference type="GeneID" id="20251830"/>
<dbReference type="OMA" id="YNFNIIY"/>
<dbReference type="RefSeq" id="XP_009059755.1">
    <property type="nucleotide sequence ID" value="XM_009061507.1"/>
</dbReference>
<keyword evidence="3" id="KW-1185">Reference proteome</keyword>
<dbReference type="Gene3D" id="3.30.160.60">
    <property type="entry name" value="Classic Zinc Finger"/>
    <property type="match status" value="1"/>
</dbReference>
<dbReference type="STRING" id="225164.V4BLG7"/>
<proteinExistence type="predicted"/>
<feature type="domain" description="C2H2-type" evidence="1">
    <location>
        <begin position="33"/>
        <end position="55"/>
    </location>
</feature>
<dbReference type="Pfam" id="PF24446">
    <property type="entry name" value="DUF7565"/>
    <property type="match status" value="1"/>
</dbReference>
<dbReference type="CTD" id="20251830"/>
<evidence type="ECO:0000313" key="2">
    <source>
        <dbReference type="EMBL" id="ESO89499.1"/>
    </source>
</evidence>
<feature type="non-terminal residue" evidence="2">
    <location>
        <position position="107"/>
    </location>
</feature>
<name>V4BLG7_LOTGI</name>
<feature type="non-terminal residue" evidence="2">
    <location>
        <position position="1"/>
    </location>
</feature>
<protein>
    <recommendedName>
        <fullName evidence="1">C2H2-type domain-containing protein</fullName>
    </recommendedName>
</protein>
<dbReference type="PROSITE" id="PS00028">
    <property type="entry name" value="ZINC_FINGER_C2H2_1"/>
    <property type="match status" value="2"/>
</dbReference>